<comment type="similarity">
    <text evidence="2">Belongs to the RLP family.</text>
</comment>
<keyword evidence="15" id="KW-1185">Reference proteome</keyword>
<feature type="domain" description="Disease resistance R13L4/SHOC-2-like LRR" evidence="14">
    <location>
        <begin position="288"/>
        <end position="395"/>
    </location>
</feature>
<dbReference type="InterPro" id="IPR032675">
    <property type="entry name" value="LRR_dom_sf"/>
</dbReference>
<evidence type="ECO:0000256" key="4">
    <source>
        <dbReference type="ARBA" id="ARBA00022614"/>
    </source>
</evidence>
<protein>
    <submittedName>
        <fullName evidence="16">Receptor-like protein 12 isoform X1</fullName>
    </submittedName>
</protein>
<dbReference type="SMART" id="SM00365">
    <property type="entry name" value="LRR_SD22"/>
    <property type="match status" value="4"/>
</dbReference>
<organism evidence="15 16">
    <name type="scientific">Camelina sativa</name>
    <name type="common">False flax</name>
    <name type="synonym">Myagrum sativum</name>
    <dbReference type="NCBI Taxonomy" id="90675"/>
    <lineage>
        <taxon>Eukaryota</taxon>
        <taxon>Viridiplantae</taxon>
        <taxon>Streptophyta</taxon>
        <taxon>Embryophyta</taxon>
        <taxon>Tracheophyta</taxon>
        <taxon>Spermatophyta</taxon>
        <taxon>Magnoliopsida</taxon>
        <taxon>eudicotyledons</taxon>
        <taxon>Gunneridae</taxon>
        <taxon>Pentapetalae</taxon>
        <taxon>rosids</taxon>
        <taxon>malvids</taxon>
        <taxon>Brassicales</taxon>
        <taxon>Brassicaceae</taxon>
        <taxon>Camelineae</taxon>
        <taxon>Camelina</taxon>
    </lineage>
</organism>
<gene>
    <name evidence="16" type="primary">LOC104758660</name>
</gene>
<evidence type="ECO:0000256" key="5">
    <source>
        <dbReference type="ARBA" id="ARBA00022692"/>
    </source>
</evidence>
<evidence type="ECO:0000256" key="3">
    <source>
        <dbReference type="ARBA" id="ARBA00022475"/>
    </source>
</evidence>
<evidence type="ECO:0000256" key="12">
    <source>
        <dbReference type="SAM" id="Phobius"/>
    </source>
</evidence>
<dbReference type="Pfam" id="PF08263">
    <property type="entry name" value="LRRNT_2"/>
    <property type="match status" value="1"/>
</dbReference>
<keyword evidence="10" id="KW-0675">Receptor</keyword>
<proteinExistence type="inferred from homology"/>
<dbReference type="RefSeq" id="XP_010479864.1">
    <property type="nucleotide sequence ID" value="XM_010481562.2"/>
</dbReference>
<dbReference type="PROSITE" id="PS51450">
    <property type="entry name" value="LRR"/>
    <property type="match status" value="1"/>
</dbReference>
<keyword evidence="11" id="KW-0325">Glycoprotein</keyword>
<evidence type="ECO:0000256" key="8">
    <source>
        <dbReference type="ARBA" id="ARBA00022989"/>
    </source>
</evidence>
<reference evidence="16" key="2">
    <citation type="submission" date="2025-08" db="UniProtKB">
        <authorList>
            <consortium name="RefSeq"/>
        </authorList>
    </citation>
    <scope>IDENTIFICATION</scope>
    <source>
        <tissue evidence="16">Leaf</tissue>
    </source>
</reference>
<evidence type="ECO:0000256" key="9">
    <source>
        <dbReference type="ARBA" id="ARBA00023136"/>
    </source>
</evidence>
<dbReference type="InterPro" id="IPR003591">
    <property type="entry name" value="Leu-rich_rpt_typical-subtyp"/>
</dbReference>
<keyword evidence="8 12" id="KW-1133">Transmembrane helix</keyword>
<dbReference type="SMART" id="SM00369">
    <property type="entry name" value="LRR_TYP"/>
    <property type="match status" value="10"/>
</dbReference>
<evidence type="ECO:0000259" key="14">
    <source>
        <dbReference type="Pfam" id="PF23598"/>
    </source>
</evidence>
<evidence type="ECO:0000256" key="1">
    <source>
        <dbReference type="ARBA" id="ARBA00004251"/>
    </source>
</evidence>
<dbReference type="PRINTS" id="PR00019">
    <property type="entry name" value="LEURICHRPT"/>
</dbReference>
<keyword evidence="5 12" id="KW-0812">Transmembrane</keyword>
<sequence length="965" mass="107727">MKAFLSNQKMSLLLRSFCFLFLVSSFLNTFVSSTQHLCHSDQQDALLEFKSEFSIQKPDWVDPDGSSYPKTESWVNRSDCCSWDGITCDATSGKVIGLDLSSSHLKGQLKSNSSLFRLRDLRDLNLARNNFNDSQFPAEFDKLMELKRLNLSGSSLSGQIPINLLQLTKLVSLDLSSYDSLSIDESFLHLLAQNLRNLRELDMSYVNISSEIPHEFSNLRSLRLLDLTNCNLSGEFPSSVLLIPSLESIRLSYNSNMRGNLPVFRENNSLVELTVMFTAFSGKIPFSLGNLSHLSILDLSRNNFVGEIPSSIGNLKQLTVFDVSDNKLNGNLPVSILNLTQLRRLWLSSNQFTGFLPPNISQFSKLESIDAGDNSFTGAILSSLLKIPSLTKIYLSYNDFNDFIGIGNISLFLPNLQVFFIHNKNYNKVIGPGVDFNVFSPLKQLYWLSLSGIPLSTTNITSDLDFLPKLARLFLRGCNITEFPEFIRNRRKLQWLDLSNNKIKGQVPDWLWRLPKLSEVNLSNNSLSGFNGSSKVSPESQISNVDLSSNAFQGPLFIPSSKDLNYFWGSKNNFTGEIPRSVCGLSSLAVLDLSNNNLNGSIPRCLETLVMSSLSDLNLRNNKLSGILPEIFQNAKSLTTLDFSHNRLEGKMPASLVDCSALEVLNVGSNTFNDIFPFHLNSLQKLQVLVIRSNKFHGTLHNSDGVWFGFPQLKIIDVSHNDFFGTLPSHYFLNWTAMSSKSDDNIEPEYITGPSGNYFSLVLMSKGVSMEMERILTIFTAIDFSGNQLNGPIPDSIGLLKELRILNMSSNAFTGHIPSTLANLTNLESLDLSQNKISGEIPSELGTLSSLEVINVSHNQLVGSIPQGTQFQRQNCSSYEGNPGLNGPSLKDVCRDIKTPTPPQSELMESKEEEEEESFSWMAADLGFAPGVVFGLVMGYIAVSYKHEWFMKRFGRNKQQSIRTR</sequence>
<keyword evidence="7" id="KW-0677">Repeat</keyword>
<dbReference type="PANTHER" id="PTHR48061:SF46">
    <property type="entry name" value="LEUCINE-RICH REPEAT-CONTAINING N-TERMINAL PLANT-TYPE DOMAIN-CONTAINING PROTEIN"/>
    <property type="match status" value="1"/>
</dbReference>
<comment type="subcellular location">
    <subcellularLocation>
        <location evidence="1">Cell membrane</location>
        <topology evidence="1">Single-pass type I membrane protein</topology>
    </subcellularLocation>
</comment>
<dbReference type="Gene3D" id="3.80.10.10">
    <property type="entry name" value="Ribonuclease Inhibitor"/>
    <property type="match status" value="4"/>
</dbReference>
<dbReference type="Pfam" id="PF23598">
    <property type="entry name" value="LRR_14"/>
    <property type="match status" value="1"/>
</dbReference>
<evidence type="ECO:0000313" key="16">
    <source>
        <dbReference type="RefSeq" id="XP_010479864.1"/>
    </source>
</evidence>
<evidence type="ECO:0000256" key="10">
    <source>
        <dbReference type="ARBA" id="ARBA00023170"/>
    </source>
</evidence>
<dbReference type="Proteomes" id="UP000694864">
    <property type="component" value="Chromosome 17"/>
</dbReference>
<dbReference type="InterPro" id="IPR001611">
    <property type="entry name" value="Leu-rich_rpt"/>
</dbReference>
<keyword evidence="6" id="KW-0732">Signal</keyword>
<dbReference type="InterPro" id="IPR013210">
    <property type="entry name" value="LRR_N_plant-typ"/>
</dbReference>
<feature type="domain" description="Leucine-rich repeat-containing N-terminal plant-type" evidence="13">
    <location>
        <begin position="39"/>
        <end position="89"/>
    </location>
</feature>
<keyword evidence="4" id="KW-0433">Leucine-rich repeat</keyword>
<dbReference type="Pfam" id="PF13855">
    <property type="entry name" value="LRR_8"/>
    <property type="match status" value="3"/>
</dbReference>
<reference evidence="15" key="1">
    <citation type="journal article" date="2014" name="Nat. Commun.">
        <title>The emerging biofuel crop Camelina sativa retains a highly undifferentiated hexaploid genome structure.</title>
        <authorList>
            <person name="Kagale S."/>
            <person name="Koh C."/>
            <person name="Nixon J."/>
            <person name="Bollina V."/>
            <person name="Clarke W.E."/>
            <person name="Tuteja R."/>
            <person name="Spillane C."/>
            <person name="Robinson S.J."/>
            <person name="Links M.G."/>
            <person name="Clarke C."/>
            <person name="Higgins E.E."/>
            <person name="Huebert T."/>
            <person name="Sharpe A.G."/>
            <person name="Parkin I.A."/>
        </authorList>
    </citation>
    <scope>NUCLEOTIDE SEQUENCE [LARGE SCALE GENOMIC DNA]</scope>
    <source>
        <strain evidence="15">cv. DH55</strain>
    </source>
</reference>
<dbReference type="InterPro" id="IPR046956">
    <property type="entry name" value="RLP23-like"/>
</dbReference>
<feature type="transmembrane region" description="Helical" evidence="12">
    <location>
        <begin position="919"/>
        <end position="943"/>
    </location>
</feature>
<name>A0ABM0X310_CAMSA</name>
<accession>A0ABM0X310</accession>
<keyword evidence="9 12" id="KW-0472">Membrane</keyword>
<evidence type="ECO:0000259" key="13">
    <source>
        <dbReference type="Pfam" id="PF08263"/>
    </source>
</evidence>
<dbReference type="GeneID" id="104758660"/>
<dbReference type="Pfam" id="PF00560">
    <property type="entry name" value="LRR_1"/>
    <property type="match status" value="3"/>
</dbReference>
<evidence type="ECO:0000256" key="2">
    <source>
        <dbReference type="ARBA" id="ARBA00009592"/>
    </source>
</evidence>
<evidence type="ECO:0000256" key="6">
    <source>
        <dbReference type="ARBA" id="ARBA00022729"/>
    </source>
</evidence>
<keyword evidence="3" id="KW-1003">Cell membrane</keyword>
<evidence type="ECO:0000256" key="11">
    <source>
        <dbReference type="ARBA" id="ARBA00023180"/>
    </source>
</evidence>
<evidence type="ECO:0000313" key="15">
    <source>
        <dbReference type="Proteomes" id="UP000694864"/>
    </source>
</evidence>
<dbReference type="SUPFAM" id="SSF52058">
    <property type="entry name" value="L domain-like"/>
    <property type="match status" value="3"/>
</dbReference>
<dbReference type="PANTHER" id="PTHR48061">
    <property type="entry name" value="LEUCINE-RICH REPEAT RECEPTOR PROTEIN KINASE EMS1-LIKE-RELATED"/>
    <property type="match status" value="1"/>
</dbReference>
<evidence type="ECO:0000256" key="7">
    <source>
        <dbReference type="ARBA" id="ARBA00022737"/>
    </source>
</evidence>
<dbReference type="InterPro" id="IPR055414">
    <property type="entry name" value="LRR_R13L4/SHOC2-like"/>
</dbReference>